<dbReference type="GO" id="GO:0016705">
    <property type="term" value="F:oxidoreductase activity, acting on paired donors, with incorporation or reduction of molecular oxygen"/>
    <property type="evidence" value="ECO:0007669"/>
    <property type="project" value="InterPro"/>
</dbReference>
<evidence type="ECO:0000256" key="3">
    <source>
        <dbReference type="ARBA" id="ARBA00023004"/>
    </source>
</evidence>
<dbReference type="PRINTS" id="PR00463">
    <property type="entry name" value="EP450I"/>
</dbReference>
<evidence type="ECO:0008006" key="10">
    <source>
        <dbReference type="Google" id="ProtNLM"/>
    </source>
</evidence>
<evidence type="ECO:0000313" key="8">
    <source>
        <dbReference type="EMBL" id="KAG2219846.1"/>
    </source>
</evidence>
<evidence type="ECO:0000256" key="5">
    <source>
        <dbReference type="PIRSR" id="PIRSR602401-1"/>
    </source>
</evidence>
<evidence type="ECO:0000256" key="6">
    <source>
        <dbReference type="RuleBase" id="RU000461"/>
    </source>
</evidence>
<dbReference type="InterPro" id="IPR017972">
    <property type="entry name" value="Cyt_P450_CS"/>
</dbReference>
<dbReference type="OrthoDB" id="1470350at2759"/>
<gene>
    <name evidence="8" type="ORF">INT45_000733</name>
</gene>
<keyword evidence="9" id="KW-1185">Reference proteome</keyword>
<dbReference type="AlphaFoldDB" id="A0A8H7VE97"/>
<protein>
    <recommendedName>
        <fullName evidence="10">Cytochrome P450</fullName>
    </recommendedName>
</protein>
<evidence type="ECO:0000256" key="2">
    <source>
        <dbReference type="ARBA" id="ARBA00023002"/>
    </source>
</evidence>
<dbReference type="GO" id="GO:0005506">
    <property type="term" value="F:iron ion binding"/>
    <property type="evidence" value="ECO:0007669"/>
    <property type="project" value="InterPro"/>
</dbReference>
<name>A0A8H7VE97_9FUNG</name>
<dbReference type="InterPro" id="IPR036396">
    <property type="entry name" value="Cyt_P450_sf"/>
</dbReference>
<feature type="transmembrane region" description="Helical" evidence="7">
    <location>
        <begin position="254"/>
        <end position="281"/>
    </location>
</feature>
<sequence>MRKDVFLNFRGNNCCRDEGLKKVADMGRWGFTHFTNFTGFTASVITLSSLYNNRFVKRFIALTSNTTGLSRDASATAVENPAFNGIPTPKGARPIIGHVLSLGSNLPKTFHKWHKELGLIFRFKLGSKDVIVISNPALTQDLLTTHGKYTSDRPDNFALQNFNGGNNHGLVAGNPNDKVYNTLRKTVLNALGPKRLKEESSVLCKEADEFVDLVSTGENIDPLEPLMRISLNFILLTLFSTRTTSIDDPLYKQAIHIITTFMLFTGIVNAAAAVIPILRVLSPILGNDKKMSDFFTNTCKSFYDSLVEKGLDADGDSMAKLLNDELNQGKRGNYDNMFHTIYDMLVAGTDTTGEEIDAFVDKHGRVPYFWERDSVPYMIAVQRECFRLRPTTEFGVAHAVAKDCTWIFANMMDAHVDPEKYSNPEEFNPDRFLGQENTKFPSANRKAESRDQFNFGWGRRVCPGSYLAETQMFNVWVRVLSRCNIIPAVDKDGNAMPRTLDTVAPKSGPIVVSPSPFKIRFDPRNKN</sequence>
<dbReference type="Proteomes" id="UP000646827">
    <property type="component" value="Unassembled WGS sequence"/>
</dbReference>
<evidence type="ECO:0000256" key="4">
    <source>
        <dbReference type="ARBA" id="ARBA00023033"/>
    </source>
</evidence>
<dbReference type="Pfam" id="PF00067">
    <property type="entry name" value="p450"/>
    <property type="match status" value="2"/>
</dbReference>
<proteinExistence type="inferred from homology"/>
<dbReference type="PANTHER" id="PTHR46300">
    <property type="entry name" value="P450, PUTATIVE (EUROFUNG)-RELATED-RELATED"/>
    <property type="match status" value="1"/>
</dbReference>
<keyword evidence="2 6" id="KW-0560">Oxidoreductase</keyword>
<comment type="cofactor">
    <cofactor evidence="5">
        <name>heme</name>
        <dbReference type="ChEBI" id="CHEBI:30413"/>
    </cofactor>
</comment>
<keyword evidence="7" id="KW-1133">Transmembrane helix</keyword>
<evidence type="ECO:0000256" key="1">
    <source>
        <dbReference type="ARBA" id="ARBA00022723"/>
    </source>
</evidence>
<accession>A0A8H7VE97</accession>
<organism evidence="8 9">
    <name type="scientific">Circinella minor</name>
    <dbReference type="NCBI Taxonomy" id="1195481"/>
    <lineage>
        <taxon>Eukaryota</taxon>
        <taxon>Fungi</taxon>
        <taxon>Fungi incertae sedis</taxon>
        <taxon>Mucoromycota</taxon>
        <taxon>Mucoromycotina</taxon>
        <taxon>Mucoromycetes</taxon>
        <taxon>Mucorales</taxon>
        <taxon>Lichtheimiaceae</taxon>
        <taxon>Circinella</taxon>
    </lineage>
</organism>
<keyword evidence="3 5" id="KW-0408">Iron</keyword>
<comment type="similarity">
    <text evidence="6">Belongs to the cytochrome P450 family.</text>
</comment>
<dbReference type="EMBL" id="JAEPRB010000161">
    <property type="protein sequence ID" value="KAG2219846.1"/>
    <property type="molecule type" value="Genomic_DNA"/>
</dbReference>
<evidence type="ECO:0000256" key="7">
    <source>
        <dbReference type="SAM" id="Phobius"/>
    </source>
</evidence>
<dbReference type="Gene3D" id="1.10.630.10">
    <property type="entry name" value="Cytochrome P450"/>
    <property type="match status" value="1"/>
</dbReference>
<keyword evidence="5 6" id="KW-0349">Heme</keyword>
<dbReference type="GO" id="GO:0004497">
    <property type="term" value="F:monooxygenase activity"/>
    <property type="evidence" value="ECO:0007669"/>
    <property type="project" value="UniProtKB-KW"/>
</dbReference>
<dbReference type="InterPro" id="IPR050364">
    <property type="entry name" value="Cytochrome_P450_fung"/>
</dbReference>
<dbReference type="PANTHER" id="PTHR46300:SF2">
    <property type="entry name" value="CYTOCHROME P450 MONOOXYGENASE ALNH-RELATED"/>
    <property type="match status" value="1"/>
</dbReference>
<evidence type="ECO:0000313" key="9">
    <source>
        <dbReference type="Proteomes" id="UP000646827"/>
    </source>
</evidence>
<dbReference type="PROSITE" id="PS00086">
    <property type="entry name" value="CYTOCHROME_P450"/>
    <property type="match status" value="1"/>
</dbReference>
<keyword evidence="7" id="KW-0472">Membrane</keyword>
<keyword evidence="1 5" id="KW-0479">Metal-binding</keyword>
<keyword evidence="7" id="KW-0812">Transmembrane</keyword>
<dbReference type="SUPFAM" id="SSF48264">
    <property type="entry name" value="Cytochrome P450"/>
    <property type="match status" value="1"/>
</dbReference>
<reference evidence="8 9" key="1">
    <citation type="submission" date="2020-12" db="EMBL/GenBank/DDBJ databases">
        <title>Metabolic potential, ecology and presence of endohyphal bacteria is reflected in genomic diversity of Mucoromycotina.</title>
        <authorList>
            <person name="Muszewska A."/>
            <person name="Okrasinska A."/>
            <person name="Steczkiewicz K."/>
            <person name="Drgas O."/>
            <person name="Orlowska M."/>
            <person name="Perlinska-Lenart U."/>
            <person name="Aleksandrzak-Piekarczyk T."/>
            <person name="Szatraj K."/>
            <person name="Zielenkiewicz U."/>
            <person name="Pilsyk S."/>
            <person name="Malc E."/>
            <person name="Mieczkowski P."/>
            <person name="Kruszewska J.S."/>
            <person name="Biernat P."/>
            <person name="Pawlowska J."/>
        </authorList>
    </citation>
    <scope>NUCLEOTIDE SEQUENCE [LARGE SCALE GENOMIC DNA]</scope>
    <source>
        <strain evidence="8 9">CBS 142.35</strain>
    </source>
</reference>
<dbReference type="InterPro" id="IPR001128">
    <property type="entry name" value="Cyt_P450"/>
</dbReference>
<keyword evidence="4 6" id="KW-0503">Monooxygenase</keyword>
<feature type="binding site" description="axial binding residue" evidence="5">
    <location>
        <position position="462"/>
    </location>
    <ligand>
        <name>heme</name>
        <dbReference type="ChEBI" id="CHEBI:30413"/>
    </ligand>
    <ligandPart>
        <name>Fe</name>
        <dbReference type="ChEBI" id="CHEBI:18248"/>
    </ligandPart>
</feature>
<comment type="caution">
    <text evidence="8">The sequence shown here is derived from an EMBL/GenBank/DDBJ whole genome shotgun (WGS) entry which is preliminary data.</text>
</comment>
<dbReference type="InterPro" id="IPR002401">
    <property type="entry name" value="Cyt_P450_E_grp-I"/>
</dbReference>
<dbReference type="GO" id="GO:0020037">
    <property type="term" value="F:heme binding"/>
    <property type="evidence" value="ECO:0007669"/>
    <property type="project" value="InterPro"/>
</dbReference>